<feature type="compositionally biased region" description="Basic residues" evidence="1">
    <location>
        <begin position="124"/>
        <end position="152"/>
    </location>
</feature>
<feature type="compositionally biased region" description="Basic residues" evidence="1">
    <location>
        <begin position="1"/>
        <end position="14"/>
    </location>
</feature>
<organism evidence="2 3">
    <name type="scientific">Elsinoe ampelina</name>
    <dbReference type="NCBI Taxonomy" id="302913"/>
    <lineage>
        <taxon>Eukaryota</taxon>
        <taxon>Fungi</taxon>
        <taxon>Dikarya</taxon>
        <taxon>Ascomycota</taxon>
        <taxon>Pezizomycotina</taxon>
        <taxon>Dothideomycetes</taxon>
        <taxon>Dothideomycetidae</taxon>
        <taxon>Myriangiales</taxon>
        <taxon>Elsinoaceae</taxon>
        <taxon>Elsinoe</taxon>
    </lineage>
</organism>
<name>A0A6A6GHQ9_9PEZI</name>
<feature type="region of interest" description="Disordered" evidence="1">
    <location>
        <begin position="1"/>
        <end position="24"/>
    </location>
</feature>
<keyword evidence="3" id="KW-1185">Reference proteome</keyword>
<evidence type="ECO:0000256" key="1">
    <source>
        <dbReference type="SAM" id="MobiDB-lite"/>
    </source>
</evidence>
<accession>A0A6A6GHQ9</accession>
<dbReference type="Proteomes" id="UP000799538">
    <property type="component" value="Unassembled WGS sequence"/>
</dbReference>
<protein>
    <submittedName>
        <fullName evidence="2">Uncharacterized protein</fullName>
    </submittedName>
</protein>
<feature type="region of interest" description="Disordered" evidence="1">
    <location>
        <begin position="124"/>
        <end position="165"/>
    </location>
</feature>
<dbReference type="AlphaFoldDB" id="A0A6A6GHQ9"/>
<evidence type="ECO:0000313" key="3">
    <source>
        <dbReference type="Proteomes" id="UP000799538"/>
    </source>
</evidence>
<gene>
    <name evidence="2" type="ORF">BDZ85DRAFT_89251</name>
</gene>
<evidence type="ECO:0000313" key="2">
    <source>
        <dbReference type="EMBL" id="KAF2225149.1"/>
    </source>
</evidence>
<reference evidence="3" key="1">
    <citation type="journal article" date="2020" name="Stud. Mycol.">
        <title>101 Dothideomycetes genomes: A test case for predicting lifestyles and emergence of pathogens.</title>
        <authorList>
            <person name="Haridas S."/>
            <person name="Albert R."/>
            <person name="Binder M."/>
            <person name="Bloem J."/>
            <person name="LaButti K."/>
            <person name="Salamov A."/>
            <person name="Andreopoulos B."/>
            <person name="Baker S."/>
            <person name="Barry K."/>
            <person name="Bills G."/>
            <person name="Bluhm B."/>
            <person name="Cannon C."/>
            <person name="Castanera R."/>
            <person name="Culley D."/>
            <person name="Daum C."/>
            <person name="Ezra D."/>
            <person name="Gonzalez J."/>
            <person name="Henrissat B."/>
            <person name="Kuo A."/>
            <person name="Liang C."/>
            <person name="Lipzen A."/>
            <person name="Lutzoni F."/>
            <person name="Magnuson J."/>
            <person name="Mondo S."/>
            <person name="Nolan M."/>
            <person name="Ohm R."/>
            <person name="Pangilinan J."/>
            <person name="Park H.-J."/>
            <person name="Ramirez L."/>
            <person name="Alfaro M."/>
            <person name="Sun H."/>
            <person name="Tritt A."/>
            <person name="Yoshinaga Y."/>
            <person name="Zwiers L.-H."/>
            <person name="Turgeon B."/>
            <person name="Goodwin S."/>
            <person name="Spatafora J."/>
            <person name="Crous P."/>
            <person name="Grigoriev I."/>
        </authorList>
    </citation>
    <scope>NUCLEOTIDE SEQUENCE [LARGE SCALE GENOMIC DNA]</scope>
    <source>
        <strain evidence="3">CECT 20119</strain>
    </source>
</reference>
<sequence>MPQMPRHHRLRRPHLTLQPLQPRPPLTPITLRRLIHTPIIQTPPPTCHILLNLLRPRIQIKTPLPSPFGTPTTQPNLLPIPSSRLVRLRTPPRIQRRVPLPQRTPRRHLHLLLRQQRPRLIPRALRRPLRPRRDVRRSRISPRPPRLRKRTTTPRTHLAHPPLRRRSSRRTIHTTHVETPPQISRARLPHARRLLRLEAFALLLDLVHALLEAIRRDAEVAAESVLVAEQAGDGLVVAGVESGEFSGVVECDLGLAFGEGVVMLGFEAGFGSSEFFLFGLEVVEGVGSGGLALGGVGWGGEVAVLGFELFFLLSQALGFLAFSGLFEDLPFRHEIVELLLVLLGKSVLCHLEVADMLSNLGCEGCFVLADDFAEL</sequence>
<proteinExistence type="predicted"/>
<dbReference type="EMBL" id="ML992504">
    <property type="protein sequence ID" value="KAF2225149.1"/>
    <property type="molecule type" value="Genomic_DNA"/>
</dbReference>